<dbReference type="Proteomes" id="UP000075737">
    <property type="component" value="Unassembled WGS sequence"/>
</dbReference>
<gene>
    <name evidence="1" type="ORF">ATZ99_14400</name>
</gene>
<proteinExistence type="predicted"/>
<dbReference type="Pfam" id="PF12982">
    <property type="entry name" value="DUF3866"/>
    <property type="match status" value="1"/>
</dbReference>
<dbReference type="PATRIC" id="fig|520767.4.peg.1544"/>
<evidence type="ECO:0008006" key="3">
    <source>
        <dbReference type="Google" id="ProtNLM"/>
    </source>
</evidence>
<name>A0A162MGM4_9FIRM</name>
<organism evidence="1 2">
    <name type="scientific">Thermovenabulum gondwanense</name>
    <dbReference type="NCBI Taxonomy" id="520767"/>
    <lineage>
        <taxon>Bacteria</taxon>
        <taxon>Bacillati</taxon>
        <taxon>Bacillota</taxon>
        <taxon>Clostridia</taxon>
        <taxon>Thermosediminibacterales</taxon>
        <taxon>Thermosediminibacteraceae</taxon>
        <taxon>Thermovenabulum</taxon>
    </lineage>
</organism>
<sequence>MIRLRKGRVLNVIEKREGIEEVLVESEGTLQKAINYIPLSGEVSIGDEVILNTTAVFLNLGSGGYHFIIHNLRNSHLDIEEKGHIMKLRYTPFQIKCFSVEEKEDIRKIIENKPSLEGMPVVIIPLHSALAPVCAAIKCNQRNSKIAFIMTDGGALPIFFSKTVFLLKKLNLLDLTVTVGHAFGGDLEAVNLYTGLLAAKVSGCNVAIVGTGPGIVGTGTKYGNTGIILGEAVNAVNILKGKAIFIPRITIYEKRARHFLVSHHTLTALSEIALTKAIVVLSEEIDSVIKDLVMRKFLEYKLTDKHDIVFRKGRRAIDFLIECNFPLYSMGKNYEKEPYYFLTAASGGAFAAEIIK</sequence>
<protein>
    <recommendedName>
        <fullName evidence="3">DUF3866 domain-containing protein</fullName>
    </recommendedName>
</protein>
<evidence type="ECO:0000313" key="1">
    <source>
        <dbReference type="EMBL" id="KYO65802.1"/>
    </source>
</evidence>
<dbReference type="EMBL" id="LOHZ01000032">
    <property type="protein sequence ID" value="KYO65802.1"/>
    <property type="molecule type" value="Genomic_DNA"/>
</dbReference>
<dbReference type="STRING" id="520767.ATZ99_14400"/>
<evidence type="ECO:0000313" key="2">
    <source>
        <dbReference type="Proteomes" id="UP000075737"/>
    </source>
</evidence>
<comment type="caution">
    <text evidence="1">The sequence shown here is derived from an EMBL/GenBank/DDBJ whole genome shotgun (WGS) entry which is preliminary data.</text>
</comment>
<keyword evidence="2" id="KW-1185">Reference proteome</keyword>
<dbReference type="InterPro" id="IPR024479">
    <property type="entry name" value="DUF3866"/>
</dbReference>
<accession>A0A162MGM4</accession>
<dbReference type="AlphaFoldDB" id="A0A162MGM4"/>
<reference evidence="1 2" key="1">
    <citation type="submission" date="2015-12" db="EMBL/GenBank/DDBJ databases">
        <title>Draft genome of Thermovenabulum gondwanense isolated from a red thermophilic microbial mat colonisisng an outflow channel of a bore well.</title>
        <authorList>
            <person name="Patel B.K."/>
        </authorList>
    </citation>
    <scope>NUCLEOTIDE SEQUENCE [LARGE SCALE GENOMIC DNA]</scope>
    <source>
        <strain evidence="1 2">R270</strain>
    </source>
</reference>